<dbReference type="RefSeq" id="WP_189383163.1">
    <property type="nucleotide sequence ID" value="NZ_BMYI01000057.1"/>
</dbReference>
<sequence length="125" mass="13886">MKFVLSKSIGICWPVTVQMPDPENPGKTVPSTLLALIKTQGQDDFLAAQEDIAKARGLRAQAKAERDYLASRVVGWTWEDAFDDRGEPMPYSADALHLALQQGWFRKAIWRALNEIAMGEPAEGN</sequence>
<dbReference type="Proteomes" id="UP000658305">
    <property type="component" value="Unassembled WGS sequence"/>
</dbReference>
<protein>
    <submittedName>
        <fullName evidence="1">Uncharacterized protein</fullName>
    </submittedName>
</protein>
<evidence type="ECO:0000313" key="1">
    <source>
        <dbReference type="EMBL" id="GHC42293.1"/>
    </source>
</evidence>
<keyword evidence="2" id="KW-1185">Reference proteome</keyword>
<accession>A0ABQ3FTR9</accession>
<reference evidence="2" key="1">
    <citation type="journal article" date="2019" name="Int. J. Syst. Evol. Microbiol.">
        <title>The Global Catalogue of Microorganisms (GCM) 10K type strain sequencing project: providing services to taxonomists for standard genome sequencing and annotation.</title>
        <authorList>
            <consortium name="The Broad Institute Genomics Platform"/>
            <consortium name="The Broad Institute Genome Sequencing Center for Infectious Disease"/>
            <person name="Wu L."/>
            <person name="Ma J."/>
        </authorList>
    </citation>
    <scope>NUCLEOTIDE SEQUENCE [LARGE SCALE GENOMIC DNA]</scope>
    <source>
        <strain evidence="2">KCTC 23298</strain>
    </source>
</reference>
<name>A0ABQ3FTR9_9RHOB</name>
<comment type="caution">
    <text evidence="1">The sequence shown here is derived from an EMBL/GenBank/DDBJ whole genome shotgun (WGS) entry which is preliminary data.</text>
</comment>
<proteinExistence type="predicted"/>
<organism evidence="1 2">
    <name type="scientific">Gemmobacter nanjingensis</name>
    <dbReference type="NCBI Taxonomy" id="488454"/>
    <lineage>
        <taxon>Bacteria</taxon>
        <taxon>Pseudomonadati</taxon>
        <taxon>Pseudomonadota</taxon>
        <taxon>Alphaproteobacteria</taxon>
        <taxon>Rhodobacterales</taxon>
        <taxon>Paracoccaceae</taxon>
        <taxon>Gemmobacter</taxon>
    </lineage>
</organism>
<dbReference type="EMBL" id="BMYI01000057">
    <property type="protein sequence ID" value="GHC42293.1"/>
    <property type="molecule type" value="Genomic_DNA"/>
</dbReference>
<evidence type="ECO:0000313" key="2">
    <source>
        <dbReference type="Proteomes" id="UP000658305"/>
    </source>
</evidence>
<gene>
    <name evidence="1" type="ORF">GCM10007291_50160</name>
</gene>